<evidence type="ECO:0000313" key="3">
    <source>
        <dbReference type="Proteomes" id="UP001174691"/>
    </source>
</evidence>
<feature type="region of interest" description="Disordered" evidence="1">
    <location>
        <begin position="85"/>
        <end position="160"/>
    </location>
</feature>
<gene>
    <name evidence="2" type="ORF">NKR19_g5019</name>
</gene>
<evidence type="ECO:0000256" key="1">
    <source>
        <dbReference type="SAM" id="MobiDB-lite"/>
    </source>
</evidence>
<protein>
    <submittedName>
        <fullName evidence="2">Uncharacterized protein</fullName>
    </submittedName>
</protein>
<feature type="compositionally biased region" description="Low complexity" evidence="1">
    <location>
        <begin position="145"/>
        <end position="160"/>
    </location>
</feature>
<name>A0AA38VHB0_9PEZI</name>
<reference evidence="2" key="1">
    <citation type="submission" date="2022-07" db="EMBL/GenBank/DDBJ databases">
        <title>Fungi with potential for degradation of polypropylene.</title>
        <authorList>
            <person name="Gostincar C."/>
        </authorList>
    </citation>
    <scope>NUCLEOTIDE SEQUENCE</scope>
    <source>
        <strain evidence="2">EXF-13287</strain>
    </source>
</reference>
<evidence type="ECO:0000313" key="2">
    <source>
        <dbReference type="EMBL" id="KAJ9151054.1"/>
    </source>
</evidence>
<accession>A0AA38VHB0</accession>
<dbReference type="AlphaFoldDB" id="A0AA38VHB0"/>
<dbReference type="EMBL" id="JANBVN010000066">
    <property type="protein sequence ID" value="KAJ9151054.1"/>
    <property type="molecule type" value="Genomic_DNA"/>
</dbReference>
<comment type="caution">
    <text evidence="2">The sequence shown here is derived from an EMBL/GenBank/DDBJ whole genome shotgun (WGS) entry which is preliminary data.</text>
</comment>
<dbReference type="Proteomes" id="UP001174691">
    <property type="component" value="Unassembled WGS sequence"/>
</dbReference>
<sequence>MPSLFTRYLLFPSPPSSPSSQMWDRPGTNNPIFASTRASRPDSMMWSRPGNSVPIYEEAVPTPAKTQMWRRSGVAAVPMCPCCTGETTTRHEEDGWGMNESRPGSMETVTSLESSVAARESRQGGRRSSGGGSGQRGLGLRLRKSFASLRSRASRSTMRE</sequence>
<organism evidence="2 3">
    <name type="scientific">Coniochaeta hoffmannii</name>
    <dbReference type="NCBI Taxonomy" id="91930"/>
    <lineage>
        <taxon>Eukaryota</taxon>
        <taxon>Fungi</taxon>
        <taxon>Dikarya</taxon>
        <taxon>Ascomycota</taxon>
        <taxon>Pezizomycotina</taxon>
        <taxon>Sordariomycetes</taxon>
        <taxon>Sordariomycetidae</taxon>
        <taxon>Coniochaetales</taxon>
        <taxon>Coniochaetaceae</taxon>
        <taxon>Coniochaeta</taxon>
    </lineage>
</organism>
<proteinExistence type="predicted"/>
<keyword evidence="3" id="KW-1185">Reference proteome</keyword>
<feature type="compositionally biased region" description="Gly residues" evidence="1">
    <location>
        <begin position="127"/>
        <end position="137"/>
    </location>
</feature>